<organism evidence="1 2">
    <name type="scientific">Paenibacillus vortex V453</name>
    <dbReference type="NCBI Taxonomy" id="715225"/>
    <lineage>
        <taxon>Bacteria</taxon>
        <taxon>Bacillati</taxon>
        <taxon>Bacillota</taxon>
        <taxon>Bacilli</taxon>
        <taxon>Bacillales</taxon>
        <taxon>Paenibacillaceae</taxon>
        <taxon>Paenibacillus</taxon>
    </lineage>
</organism>
<comment type="caution">
    <text evidence="1">The sequence shown here is derived from an EMBL/GenBank/DDBJ whole genome shotgun (WGS) entry which is preliminary data.</text>
</comment>
<evidence type="ECO:0000313" key="1">
    <source>
        <dbReference type="EMBL" id="EFU43005.1"/>
    </source>
</evidence>
<dbReference type="KEGG" id="pvo:PVOR_04508"/>
<evidence type="ECO:0000313" key="2">
    <source>
        <dbReference type="Proteomes" id="UP000003094"/>
    </source>
</evidence>
<name>A0A2R9T047_9BACL</name>
<keyword evidence="2" id="KW-1185">Reference proteome</keyword>
<accession>A0A2R9T047</accession>
<gene>
    <name evidence="1" type="ORF">PVOR_04508</name>
</gene>
<protein>
    <submittedName>
        <fullName evidence="1">Uncharacterized protein</fullName>
    </submittedName>
</protein>
<proteinExistence type="predicted"/>
<dbReference type="AlphaFoldDB" id="A0A2R9T047"/>
<sequence length="64" mass="6784">MQQVGNKLYRFTKAHVIGKTGSKPISPQEGKPSEAVMLVSPKLQPSAHPGRAGSAIRFAGRAGR</sequence>
<dbReference type="EMBL" id="ADHJ01000009">
    <property type="protein sequence ID" value="EFU43005.1"/>
    <property type="molecule type" value="Genomic_DNA"/>
</dbReference>
<reference evidence="1 2" key="1">
    <citation type="journal article" date="2010" name="BMC Genomics">
        <title>Genome sequence of the pattern forming Paenibacillus vortex bacterium reveals potential for thriving in complex environments.</title>
        <authorList>
            <person name="Sirota-Madi A."/>
            <person name="Olender T."/>
            <person name="Helman Y."/>
            <person name="Ingham C."/>
            <person name="Brainis I."/>
            <person name="Roth D."/>
            <person name="Hagi E."/>
            <person name="Brodsky L."/>
            <person name="Leshkowitz D."/>
            <person name="Galatenko V."/>
            <person name="Nikolaev V."/>
            <person name="Mugasimangalam R.C."/>
            <person name="Bransburg-Zabary S."/>
            <person name="Gutnick D.L."/>
            <person name="Lancet D."/>
            <person name="Ben-Jacob E."/>
        </authorList>
    </citation>
    <scope>NUCLEOTIDE SEQUENCE [LARGE SCALE GENOMIC DNA]</scope>
    <source>
        <strain evidence="1 2">V453</strain>
    </source>
</reference>
<dbReference type="Proteomes" id="UP000003094">
    <property type="component" value="Unassembled WGS sequence"/>
</dbReference>